<evidence type="ECO:0000313" key="2">
    <source>
        <dbReference type="EMBL" id="KAK2987443.1"/>
    </source>
</evidence>
<accession>A0AA88RLL6</accession>
<organism evidence="2 3">
    <name type="scientific">Escallonia rubra</name>
    <dbReference type="NCBI Taxonomy" id="112253"/>
    <lineage>
        <taxon>Eukaryota</taxon>
        <taxon>Viridiplantae</taxon>
        <taxon>Streptophyta</taxon>
        <taxon>Embryophyta</taxon>
        <taxon>Tracheophyta</taxon>
        <taxon>Spermatophyta</taxon>
        <taxon>Magnoliopsida</taxon>
        <taxon>eudicotyledons</taxon>
        <taxon>Gunneridae</taxon>
        <taxon>Pentapetalae</taxon>
        <taxon>asterids</taxon>
        <taxon>campanulids</taxon>
        <taxon>Escalloniales</taxon>
        <taxon>Escalloniaceae</taxon>
        <taxon>Escallonia</taxon>
    </lineage>
</organism>
<protein>
    <submittedName>
        <fullName evidence="2">Uncharacterized protein</fullName>
    </submittedName>
</protein>
<reference evidence="2" key="1">
    <citation type="submission" date="2022-12" db="EMBL/GenBank/DDBJ databases">
        <title>Draft genome assemblies for two species of Escallonia (Escalloniales).</title>
        <authorList>
            <person name="Chanderbali A."/>
            <person name="Dervinis C."/>
            <person name="Anghel I."/>
            <person name="Soltis D."/>
            <person name="Soltis P."/>
            <person name="Zapata F."/>
        </authorList>
    </citation>
    <scope>NUCLEOTIDE SEQUENCE</scope>
    <source>
        <strain evidence="2">UCBG92.1500</strain>
        <tissue evidence="2">Leaf</tissue>
    </source>
</reference>
<feature type="compositionally biased region" description="Basic and acidic residues" evidence="1">
    <location>
        <begin position="98"/>
        <end position="113"/>
    </location>
</feature>
<name>A0AA88RLL6_9ASTE</name>
<feature type="region of interest" description="Disordered" evidence="1">
    <location>
        <begin position="74"/>
        <end position="114"/>
    </location>
</feature>
<dbReference type="PANTHER" id="PTHR34684">
    <property type="entry name" value="OS08G0192200 PROTEIN"/>
    <property type="match status" value="1"/>
</dbReference>
<evidence type="ECO:0000313" key="3">
    <source>
        <dbReference type="Proteomes" id="UP001187471"/>
    </source>
</evidence>
<feature type="region of interest" description="Disordered" evidence="1">
    <location>
        <begin position="213"/>
        <end position="258"/>
    </location>
</feature>
<sequence length="258" mass="29830">MDLETENRIAAILMKEAAELRRQADKEGVHAYLRKPDVRGRPNSRFLTATVLGVQQSNRAVEVNEMWRLRQKERELDDRPKKRLRGESNNGGSLGDLGDSRRSTSKRHADSDRNAWASCSSSKRICQDRYTSEDEGLRDDEVEEFLQTREKRGRGAVGSRMDETGPYLPPSLDSKERQLANNPGENREELGNRVVLAPEKPLFLKSCESSEEEFLQDRQRKPKKCSKKQQTRKHHSKEKSKDKKGRKHKEAKRCKHHK</sequence>
<comment type="caution">
    <text evidence="2">The sequence shown here is derived from an EMBL/GenBank/DDBJ whole genome shotgun (WGS) entry which is preliminary data.</text>
</comment>
<gene>
    <name evidence="2" type="ORF">RJ640_018580</name>
</gene>
<keyword evidence="3" id="KW-1185">Reference proteome</keyword>
<feature type="region of interest" description="Disordered" evidence="1">
    <location>
        <begin position="148"/>
        <end position="193"/>
    </location>
</feature>
<dbReference type="Proteomes" id="UP001187471">
    <property type="component" value="Unassembled WGS sequence"/>
</dbReference>
<proteinExistence type="predicted"/>
<dbReference type="EMBL" id="JAVXUO010000985">
    <property type="protein sequence ID" value="KAK2987443.1"/>
    <property type="molecule type" value="Genomic_DNA"/>
</dbReference>
<evidence type="ECO:0000256" key="1">
    <source>
        <dbReference type="SAM" id="MobiDB-lite"/>
    </source>
</evidence>
<dbReference type="PANTHER" id="PTHR34684:SF1">
    <property type="entry name" value="OS08G0192200 PROTEIN"/>
    <property type="match status" value="1"/>
</dbReference>
<dbReference type="AlphaFoldDB" id="A0AA88RLL6"/>
<feature type="compositionally biased region" description="Basic residues" evidence="1">
    <location>
        <begin position="220"/>
        <end position="258"/>
    </location>
</feature>